<accession>A0AAP2DQ18</accession>
<organism evidence="1 2">
    <name type="scientific">Chryseosolibacter histidini</name>
    <dbReference type="NCBI Taxonomy" id="2782349"/>
    <lineage>
        <taxon>Bacteria</taxon>
        <taxon>Pseudomonadati</taxon>
        <taxon>Bacteroidota</taxon>
        <taxon>Cytophagia</taxon>
        <taxon>Cytophagales</taxon>
        <taxon>Chryseotaleaceae</taxon>
        <taxon>Chryseosolibacter</taxon>
    </lineage>
</organism>
<proteinExistence type="predicted"/>
<protein>
    <submittedName>
        <fullName evidence="1">Uncharacterized protein</fullName>
    </submittedName>
</protein>
<keyword evidence="2" id="KW-1185">Reference proteome</keyword>
<gene>
    <name evidence="1" type="ORF">KK083_21405</name>
</gene>
<reference evidence="1 2" key="1">
    <citation type="submission" date="2021-05" db="EMBL/GenBank/DDBJ databases">
        <title>A Polyphasic approach of four new species of the genus Ohtaekwangia: Ohtaekwangia histidinii sp. nov., Ohtaekwangia cretensis sp. nov., Ohtaekwangia indiensis sp. nov., Ohtaekwangia reichenbachii sp. nov. from diverse environment.</title>
        <authorList>
            <person name="Octaviana S."/>
        </authorList>
    </citation>
    <scope>NUCLEOTIDE SEQUENCE [LARGE SCALE GENOMIC DNA]</scope>
    <source>
        <strain evidence="1 2">PWU4</strain>
    </source>
</reference>
<evidence type="ECO:0000313" key="1">
    <source>
        <dbReference type="EMBL" id="MBT1699469.1"/>
    </source>
</evidence>
<sequence length="112" mass="13046">MNLQYLNLDLYDIPEDAKTQVTVFLIAAELKTRKLTNSLASIGCETCFCTPDLCDVILAFAGFDDRPNELYEYYFELLDEYCDKVTHENDTPIEEAYAIYNRLRQEKNKLLN</sequence>
<name>A0AAP2DQ18_9BACT</name>
<evidence type="ECO:0000313" key="2">
    <source>
        <dbReference type="Proteomes" id="UP001319200"/>
    </source>
</evidence>
<dbReference type="AlphaFoldDB" id="A0AAP2DQ18"/>
<dbReference type="RefSeq" id="WP_254167449.1">
    <property type="nucleotide sequence ID" value="NZ_JAHESF010000026.1"/>
</dbReference>
<dbReference type="EMBL" id="JAHESF010000026">
    <property type="protein sequence ID" value="MBT1699469.1"/>
    <property type="molecule type" value="Genomic_DNA"/>
</dbReference>
<comment type="caution">
    <text evidence="1">The sequence shown here is derived from an EMBL/GenBank/DDBJ whole genome shotgun (WGS) entry which is preliminary data.</text>
</comment>
<dbReference type="Proteomes" id="UP001319200">
    <property type="component" value="Unassembled WGS sequence"/>
</dbReference>